<evidence type="ECO:0000256" key="6">
    <source>
        <dbReference type="ARBA" id="ARBA00022729"/>
    </source>
</evidence>
<dbReference type="Pfam" id="PF13416">
    <property type="entry name" value="SBP_bac_8"/>
    <property type="match status" value="1"/>
</dbReference>
<evidence type="ECO:0000256" key="7">
    <source>
        <dbReference type="SAM" id="SignalP"/>
    </source>
</evidence>
<reference evidence="9" key="1">
    <citation type="submission" date="2018-05" db="EMBL/GenBank/DDBJ databases">
        <authorList>
            <person name="Li Y."/>
        </authorList>
    </citation>
    <scope>NUCLEOTIDE SEQUENCE [LARGE SCALE GENOMIC DNA]</scope>
    <source>
        <strain evidence="9">3d-2-2</strain>
    </source>
</reference>
<dbReference type="GO" id="GO:0042597">
    <property type="term" value="C:periplasmic space"/>
    <property type="evidence" value="ECO:0007669"/>
    <property type="project" value="UniProtKB-SubCell"/>
</dbReference>
<sequence length="441" mass="47835">MSIRTSLLTTTLAASLGLAVAGAAQAATEVEFWHSMTGALNTRLNELTDEFNASQSEYKVNPTYKGAYGEALNAGIAAFRAGNAPHILQVFEVGTATMMHARGAVKPVSELMVEAGQDFDTSRYIPAVAGYYTAPDGRMMSFPFNSSTPVFYYNKDAFKRAGLDPEQPPKTWAQVEDAARKIVESGAAPCGFTTSWPSWVQAETFSAWHNTEFATRNNGFDGLDARLAIDSDLHVRHIDNLARLSKEGLFGYGGRGNLGDSVFYSGQCAMSTASSSAQANIGANAQFDVGISTLPYYDDVAGAPQNTIIGGASLWVFNGKPDDEYKAVAAFLEFLSGTDVQARWHQQTGYLPITTAAYEQTKTSGFYDSHPGADVSVEQMIVKTTDKSRGVRLGNLPQIRDIIEEEFELIWAGKQDARQGLTRAVERGNEVLSRFERSAGR</sequence>
<dbReference type="Gene3D" id="3.40.190.10">
    <property type="entry name" value="Periplasmic binding protein-like II"/>
    <property type="match status" value="2"/>
</dbReference>
<evidence type="ECO:0000256" key="1">
    <source>
        <dbReference type="ARBA" id="ARBA00004418"/>
    </source>
</evidence>
<dbReference type="AlphaFoldDB" id="A0A2V1K562"/>
<organism evidence="8 9">
    <name type="scientific">Corticimicrobacter populi</name>
    <dbReference type="NCBI Taxonomy" id="2175229"/>
    <lineage>
        <taxon>Bacteria</taxon>
        <taxon>Pseudomonadati</taxon>
        <taxon>Pseudomonadota</taxon>
        <taxon>Betaproteobacteria</taxon>
        <taxon>Burkholderiales</taxon>
        <taxon>Alcaligenaceae</taxon>
        <taxon>Corticimicrobacter</taxon>
    </lineage>
</organism>
<comment type="subcellular location">
    <subcellularLocation>
        <location evidence="1">Periplasm</location>
    </subcellularLocation>
</comment>
<dbReference type="CDD" id="cd14748">
    <property type="entry name" value="PBP2_UgpB"/>
    <property type="match status" value="1"/>
</dbReference>
<evidence type="ECO:0000256" key="2">
    <source>
        <dbReference type="ARBA" id="ARBA00008520"/>
    </source>
</evidence>
<evidence type="ECO:0000313" key="8">
    <source>
        <dbReference type="EMBL" id="PWF25373.1"/>
    </source>
</evidence>
<protein>
    <recommendedName>
        <fullName evidence="4">sn-glycerol-3-phosphate-binding periplasmic protein UgpB</fullName>
    </recommendedName>
</protein>
<comment type="subunit">
    <text evidence="3">The complex is composed of two ATP-binding proteins (UgpC), two transmembrane proteins (UgpA and UgpE) and a solute-binding protein (UgpB).</text>
</comment>
<gene>
    <name evidence="8" type="ORF">DD235_04315</name>
</gene>
<evidence type="ECO:0000256" key="4">
    <source>
        <dbReference type="ARBA" id="ARBA00017470"/>
    </source>
</evidence>
<comment type="similarity">
    <text evidence="2">Belongs to the bacterial solute-binding protein 1 family.</text>
</comment>
<evidence type="ECO:0000256" key="3">
    <source>
        <dbReference type="ARBA" id="ARBA00011557"/>
    </source>
</evidence>
<evidence type="ECO:0000313" key="9">
    <source>
        <dbReference type="Proteomes" id="UP000245212"/>
    </source>
</evidence>
<proteinExistence type="inferred from homology"/>
<dbReference type="PANTHER" id="PTHR43649:SF31">
    <property type="entry name" value="SN-GLYCEROL-3-PHOSPHATE-BINDING PERIPLASMIC PROTEIN UGPB"/>
    <property type="match status" value="1"/>
</dbReference>
<dbReference type="SUPFAM" id="SSF53850">
    <property type="entry name" value="Periplasmic binding protein-like II"/>
    <property type="match status" value="1"/>
</dbReference>
<keyword evidence="9" id="KW-1185">Reference proteome</keyword>
<dbReference type="NCBIfam" id="NF008211">
    <property type="entry name" value="PRK10974.1"/>
    <property type="match status" value="1"/>
</dbReference>
<evidence type="ECO:0000256" key="5">
    <source>
        <dbReference type="ARBA" id="ARBA00022448"/>
    </source>
</evidence>
<keyword evidence="5" id="KW-0813">Transport</keyword>
<dbReference type="InterPro" id="IPR050490">
    <property type="entry name" value="Bact_solute-bd_prot1"/>
</dbReference>
<name>A0A2V1K562_9BURK</name>
<dbReference type="PANTHER" id="PTHR43649">
    <property type="entry name" value="ARABINOSE-BINDING PROTEIN-RELATED"/>
    <property type="match status" value="1"/>
</dbReference>
<feature type="signal peptide" evidence="7">
    <location>
        <begin position="1"/>
        <end position="26"/>
    </location>
</feature>
<dbReference type="EMBL" id="QETA01000001">
    <property type="protein sequence ID" value="PWF25373.1"/>
    <property type="molecule type" value="Genomic_DNA"/>
</dbReference>
<feature type="chain" id="PRO_5016134221" description="sn-glycerol-3-phosphate-binding periplasmic protein UgpB" evidence="7">
    <location>
        <begin position="27"/>
        <end position="441"/>
    </location>
</feature>
<dbReference type="Proteomes" id="UP000245212">
    <property type="component" value="Unassembled WGS sequence"/>
</dbReference>
<accession>A0A2V1K562</accession>
<comment type="caution">
    <text evidence="8">The sequence shown here is derived from an EMBL/GenBank/DDBJ whole genome shotgun (WGS) entry which is preliminary data.</text>
</comment>
<dbReference type="RefSeq" id="WP_109060775.1">
    <property type="nucleotide sequence ID" value="NZ_QETA01000001.1"/>
</dbReference>
<keyword evidence="6 7" id="KW-0732">Signal</keyword>
<dbReference type="InterPro" id="IPR006059">
    <property type="entry name" value="SBP"/>
</dbReference>